<dbReference type="OrthoDB" id="3430164at2"/>
<protein>
    <recommendedName>
        <fullName evidence="3">PRC-barrel domain-containing protein</fullName>
    </recommendedName>
</protein>
<gene>
    <name evidence="1" type="ORF">AS031_12905</name>
</gene>
<proteinExistence type="predicted"/>
<name>A0A0V8IL19_9MICC</name>
<dbReference type="EMBL" id="LNQM01000005">
    <property type="protein sequence ID" value="KSU75460.1"/>
    <property type="molecule type" value="Genomic_DNA"/>
</dbReference>
<evidence type="ECO:0000313" key="2">
    <source>
        <dbReference type="Proteomes" id="UP000053199"/>
    </source>
</evidence>
<dbReference type="STRING" id="993070.AS031_12905"/>
<reference evidence="1 2" key="1">
    <citation type="journal article" date="2014" name="Arch. Microbiol.">
        <title>Arthrobacter enclensis sp. nov., isolated from sediment sample.</title>
        <authorList>
            <person name="Dastager S.G."/>
            <person name="Liu Q."/>
            <person name="Tang S.K."/>
            <person name="Krishnamurthi S."/>
            <person name="Lee J.C."/>
            <person name="Li W.J."/>
        </authorList>
    </citation>
    <scope>NUCLEOTIDE SEQUENCE [LARGE SCALE GENOMIC DNA]</scope>
    <source>
        <strain evidence="1 2">NIO-1008</strain>
    </source>
</reference>
<accession>A0A0V8IL19</accession>
<dbReference type="RefSeq" id="WP_058268571.1">
    <property type="nucleotide sequence ID" value="NZ_FMAZ01000005.1"/>
</dbReference>
<evidence type="ECO:0008006" key="3">
    <source>
        <dbReference type="Google" id="ProtNLM"/>
    </source>
</evidence>
<comment type="caution">
    <text evidence="1">The sequence shown here is derived from an EMBL/GenBank/DDBJ whole genome shotgun (WGS) entry which is preliminary data.</text>
</comment>
<evidence type="ECO:0000313" key="1">
    <source>
        <dbReference type="EMBL" id="KSU75460.1"/>
    </source>
</evidence>
<dbReference type="AlphaFoldDB" id="A0A0V8IL19"/>
<dbReference type="Proteomes" id="UP000053199">
    <property type="component" value="Unassembled WGS sequence"/>
</dbReference>
<organism evidence="1 2">
    <name type="scientific">Pseudarthrobacter enclensis</name>
    <dbReference type="NCBI Taxonomy" id="993070"/>
    <lineage>
        <taxon>Bacteria</taxon>
        <taxon>Bacillati</taxon>
        <taxon>Actinomycetota</taxon>
        <taxon>Actinomycetes</taxon>
        <taxon>Micrococcales</taxon>
        <taxon>Micrococcaceae</taxon>
        <taxon>Pseudarthrobacter</taxon>
    </lineage>
</organism>
<keyword evidence="2" id="KW-1185">Reference proteome</keyword>
<sequence>MILGDLLGTPVRDADGGRLGRVADVRFVLDGTPRQLMSEARVLGLVVSPHSAASFLGYERINLAQPWPLANLLRWRHRGSYLVLWEDIAMVGKDAVRLRPGFTRYSASLEDGGRQRAGDGK</sequence>